<sequence>MSMAWINWATLFVLPLLGWGWTIMDELGQGWDFFVLLLNLVRVDMGQGSDNHCKPEVMLDHATLNFFSSFSLKRSNTRGEEKTVEMLSMRNGLSLHPMCLPGVLPPVQLSQMRIGIGEENGSLHMDMTGTLPVNQETMEYRLANQGTSSSHPSVPNLTDIMNSETSFGLESSIQAHLGPFQLQTSSADICREDVLPHQQLNISCAGTNSLVSLPYDAQASGVKDSNTLESCIQRRDLSEGMLLKNIEHNQVPFPQLNGMHTGRSVPNDDMKTDRLDF</sequence>
<feature type="signal peptide" evidence="3">
    <location>
        <begin position="1"/>
        <end position="20"/>
    </location>
</feature>
<evidence type="ECO:0000313" key="4">
    <source>
        <dbReference type="EMBL" id="RVW55390.1"/>
    </source>
</evidence>
<evidence type="ECO:0000256" key="2">
    <source>
        <dbReference type="SAM" id="MobiDB-lite"/>
    </source>
</evidence>
<keyword evidence="3" id="KW-0732">Signal</keyword>
<dbReference type="Proteomes" id="UP000288805">
    <property type="component" value="Unassembled WGS sequence"/>
</dbReference>
<keyword evidence="1" id="KW-0238">DNA-binding</keyword>
<comment type="caution">
    <text evidence="4">The sequence shown here is derived from an EMBL/GenBank/DDBJ whole genome shotgun (WGS) entry which is preliminary data.</text>
</comment>
<reference evidence="4 5" key="1">
    <citation type="journal article" date="2018" name="PLoS Genet.">
        <title>Population sequencing reveals clonal diversity and ancestral inbreeding in the grapevine cultivar Chardonnay.</title>
        <authorList>
            <person name="Roach M.J."/>
            <person name="Johnson D.L."/>
            <person name="Bohlmann J."/>
            <person name="van Vuuren H.J."/>
            <person name="Jones S.J."/>
            <person name="Pretorius I.S."/>
            <person name="Schmidt S.A."/>
            <person name="Borneman A.R."/>
        </authorList>
    </citation>
    <scope>NUCLEOTIDE SEQUENCE [LARGE SCALE GENOMIC DNA]</scope>
    <source>
        <strain evidence="5">cv. Chardonnay</strain>
        <tissue evidence="4">Leaf</tissue>
    </source>
</reference>
<name>A0A438F5W1_VITVI</name>
<proteinExistence type="predicted"/>
<dbReference type="AlphaFoldDB" id="A0A438F5W1"/>
<gene>
    <name evidence="4" type="primary">SPT_4</name>
    <name evidence="4" type="ORF">CK203_078431</name>
</gene>
<feature type="chain" id="PRO_5018967574" evidence="3">
    <location>
        <begin position="21"/>
        <end position="277"/>
    </location>
</feature>
<dbReference type="GO" id="GO:0003677">
    <property type="term" value="F:DNA binding"/>
    <property type="evidence" value="ECO:0007669"/>
    <property type="project" value="UniProtKB-KW"/>
</dbReference>
<feature type="compositionally biased region" description="Basic and acidic residues" evidence="2">
    <location>
        <begin position="266"/>
        <end position="277"/>
    </location>
</feature>
<accession>A0A438F5W1</accession>
<dbReference type="InterPro" id="IPR031066">
    <property type="entry name" value="bHLH_ALC-like_plant"/>
</dbReference>
<evidence type="ECO:0000256" key="1">
    <source>
        <dbReference type="ARBA" id="ARBA00023125"/>
    </source>
</evidence>
<organism evidence="4 5">
    <name type="scientific">Vitis vinifera</name>
    <name type="common">Grape</name>
    <dbReference type="NCBI Taxonomy" id="29760"/>
    <lineage>
        <taxon>Eukaryota</taxon>
        <taxon>Viridiplantae</taxon>
        <taxon>Streptophyta</taxon>
        <taxon>Embryophyta</taxon>
        <taxon>Tracheophyta</taxon>
        <taxon>Spermatophyta</taxon>
        <taxon>Magnoliopsida</taxon>
        <taxon>eudicotyledons</taxon>
        <taxon>Gunneridae</taxon>
        <taxon>Pentapetalae</taxon>
        <taxon>rosids</taxon>
        <taxon>Vitales</taxon>
        <taxon>Vitaceae</taxon>
        <taxon>Viteae</taxon>
        <taxon>Vitis</taxon>
    </lineage>
</organism>
<evidence type="ECO:0000313" key="5">
    <source>
        <dbReference type="Proteomes" id="UP000288805"/>
    </source>
</evidence>
<dbReference type="EMBL" id="QGNW01001117">
    <property type="protein sequence ID" value="RVW55390.1"/>
    <property type="molecule type" value="Genomic_DNA"/>
</dbReference>
<dbReference type="PANTHER" id="PTHR45855">
    <property type="entry name" value="TRANSCRIPTION FACTOR PIF1-RELATED"/>
    <property type="match status" value="1"/>
</dbReference>
<protein>
    <submittedName>
        <fullName evidence="4">Transcription factor SPATULA</fullName>
    </submittedName>
</protein>
<feature type="region of interest" description="Disordered" evidence="2">
    <location>
        <begin position="253"/>
        <end position="277"/>
    </location>
</feature>
<evidence type="ECO:0000256" key="3">
    <source>
        <dbReference type="SAM" id="SignalP"/>
    </source>
</evidence>
<dbReference type="PANTHER" id="PTHR45855:SF73">
    <property type="entry name" value="TRANSCRIPTION FACTOR SPATULA"/>
    <property type="match status" value="1"/>
</dbReference>